<reference evidence="1 2" key="1">
    <citation type="submission" date="2019-09" db="EMBL/GenBank/DDBJ databases">
        <title>A chromosome-level genome assembly of the Chinese tupelo Nyssa sinensis.</title>
        <authorList>
            <person name="Yang X."/>
            <person name="Kang M."/>
            <person name="Yang Y."/>
            <person name="Xiong H."/>
            <person name="Wang M."/>
            <person name="Zhang Z."/>
            <person name="Wang Z."/>
            <person name="Wu H."/>
            <person name="Ma T."/>
            <person name="Liu J."/>
            <person name="Xi Z."/>
        </authorList>
    </citation>
    <scope>NUCLEOTIDE SEQUENCE [LARGE SCALE GENOMIC DNA]</scope>
    <source>
        <strain evidence="1">J267</strain>
        <tissue evidence="1">Leaf</tissue>
    </source>
</reference>
<proteinExistence type="predicted"/>
<dbReference type="PANTHER" id="PTHR47871:SF2">
    <property type="entry name" value="OS03G0221300 PROTEIN"/>
    <property type="match status" value="1"/>
</dbReference>
<organism evidence="1 2">
    <name type="scientific">Nyssa sinensis</name>
    <dbReference type="NCBI Taxonomy" id="561372"/>
    <lineage>
        <taxon>Eukaryota</taxon>
        <taxon>Viridiplantae</taxon>
        <taxon>Streptophyta</taxon>
        <taxon>Embryophyta</taxon>
        <taxon>Tracheophyta</taxon>
        <taxon>Spermatophyta</taxon>
        <taxon>Magnoliopsida</taxon>
        <taxon>eudicotyledons</taxon>
        <taxon>Gunneridae</taxon>
        <taxon>Pentapetalae</taxon>
        <taxon>asterids</taxon>
        <taxon>Cornales</taxon>
        <taxon>Nyssaceae</taxon>
        <taxon>Nyssa</taxon>
    </lineage>
</organism>
<dbReference type="PANTHER" id="PTHR47871">
    <property type="entry name" value="NAC DOMAIN-CONTAINING PROTEIN 8"/>
    <property type="match status" value="1"/>
</dbReference>
<name>A0A5J5BX24_9ASTE</name>
<dbReference type="EMBL" id="CM018032">
    <property type="protein sequence ID" value="KAA8547703.1"/>
    <property type="molecule type" value="Genomic_DNA"/>
</dbReference>
<dbReference type="OrthoDB" id="2021147at2759"/>
<dbReference type="AlphaFoldDB" id="A0A5J5BX24"/>
<accession>A0A5J5BX24</accession>
<keyword evidence="2" id="KW-1185">Reference proteome</keyword>
<dbReference type="Proteomes" id="UP000325577">
    <property type="component" value="Linkage Group LG1"/>
</dbReference>
<sequence length="109" mass="12121">MIAMKLTNCSRVNIIENKALLVGEDLTEGEAQVLMEYGWIPNSGIGTMLNYCDRVVHDRKNESDSSEWRSKIGKLLMNGYNGGSIVSTDIPKKAMEYSGSHSPQIKLEL</sequence>
<evidence type="ECO:0000313" key="1">
    <source>
        <dbReference type="EMBL" id="KAA8547703.1"/>
    </source>
</evidence>
<evidence type="ECO:0000313" key="2">
    <source>
        <dbReference type="Proteomes" id="UP000325577"/>
    </source>
</evidence>
<gene>
    <name evidence="1" type="ORF">F0562_004132</name>
</gene>
<protein>
    <submittedName>
        <fullName evidence="1">Uncharacterized protein</fullName>
    </submittedName>
</protein>